<gene>
    <name evidence="3" type="ORF">C9427_05795</name>
</gene>
<keyword evidence="4" id="KW-1185">Reference proteome</keyword>
<dbReference type="Pfam" id="PF03050">
    <property type="entry name" value="DDE_Tnp_IS66"/>
    <property type="match status" value="1"/>
</dbReference>
<proteinExistence type="predicted"/>
<evidence type="ECO:0000259" key="2">
    <source>
        <dbReference type="Pfam" id="PF03050"/>
    </source>
</evidence>
<sequence>MIGQKTKVAKAIRYTLSRCEGLSRFVDDGRTEIDNNTVERNPSARTRSSPARTAVPNTGRPLRR</sequence>
<name>A0A2T4J0L1_9HYPH</name>
<comment type="caution">
    <text evidence="3">The sequence shown here is derived from an EMBL/GenBank/DDBJ whole genome shotgun (WGS) entry which is preliminary data.</text>
</comment>
<organism evidence="3 4">
    <name type="scientific">Mesorhizobium helmanticense</name>
    <dbReference type="NCBI Taxonomy" id="1776423"/>
    <lineage>
        <taxon>Bacteria</taxon>
        <taxon>Pseudomonadati</taxon>
        <taxon>Pseudomonadota</taxon>
        <taxon>Alphaproteobacteria</taxon>
        <taxon>Hyphomicrobiales</taxon>
        <taxon>Phyllobacteriaceae</taxon>
        <taxon>Mesorhizobium</taxon>
    </lineage>
</organism>
<feature type="region of interest" description="Disordered" evidence="1">
    <location>
        <begin position="29"/>
        <end position="64"/>
    </location>
</feature>
<dbReference type="Proteomes" id="UP000240259">
    <property type="component" value="Unassembled WGS sequence"/>
</dbReference>
<reference evidence="3 4" key="1">
    <citation type="submission" date="2018-03" db="EMBL/GenBank/DDBJ databases">
        <title>Genome sequence of the symbiotic type strain Mesorhizobium helmanticense CSLC115NT isolated from Lotus corniculatus nodules.</title>
        <authorList>
            <person name="Sannazzaro A.I."/>
            <person name="Torres Tejerizo G.A."/>
            <person name="Dip D."/>
            <person name="Caballero M."/>
            <person name="Pistorio M."/>
            <person name="Estrella M.J."/>
        </authorList>
    </citation>
    <scope>NUCLEOTIDE SEQUENCE [LARGE SCALE GENOMIC DNA]</scope>
    <source>
        <strain evidence="3 4">CSLC115N</strain>
    </source>
</reference>
<dbReference type="AlphaFoldDB" id="A0A2T4J0L1"/>
<evidence type="ECO:0000256" key="1">
    <source>
        <dbReference type="SAM" id="MobiDB-lite"/>
    </source>
</evidence>
<feature type="domain" description="Transposase IS66 central" evidence="2">
    <location>
        <begin position="4"/>
        <end position="41"/>
    </location>
</feature>
<accession>A0A2T4J0L1</accession>
<feature type="compositionally biased region" description="Polar residues" evidence="1">
    <location>
        <begin position="34"/>
        <end position="51"/>
    </location>
</feature>
<dbReference type="OrthoDB" id="9800877at2"/>
<protein>
    <recommendedName>
        <fullName evidence="2">Transposase IS66 central domain-containing protein</fullName>
    </recommendedName>
</protein>
<evidence type="ECO:0000313" key="3">
    <source>
        <dbReference type="EMBL" id="PTE11429.1"/>
    </source>
</evidence>
<evidence type="ECO:0000313" key="4">
    <source>
        <dbReference type="Proteomes" id="UP000240259"/>
    </source>
</evidence>
<dbReference type="EMBL" id="PZJX01000010">
    <property type="protein sequence ID" value="PTE11429.1"/>
    <property type="molecule type" value="Genomic_DNA"/>
</dbReference>
<dbReference type="InterPro" id="IPR004291">
    <property type="entry name" value="Transposase_IS66_central"/>
</dbReference>